<accession>X1KFK8</accession>
<feature type="coiled-coil region" evidence="5">
    <location>
        <begin position="328"/>
        <end position="355"/>
    </location>
</feature>
<evidence type="ECO:0000256" key="2">
    <source>
        <dbReference type="ARBA" id="ARBA00022490"/>
    </source>
</evidence>
<dbReference type="PANTHER" id="PTHR46630">
    <property type="entry name" value="TETRATRICOPEPTIDE REPEAT PROTEIN 29"/>
    <property type="match status" value="1"/>
</dbReference>
<name>X1KFK8_9ZZZZ</name>
<keyword evidence="2" id="KW-0963">Cytoplasm</keyword>
<evidence type="ECO:0000256" key="3">
    <source>
        <dbReference type="ARBA" id="ARBA00022737"/>
    </source>
</evidence>
<reference evidence="7" key="1">
    <citation type="journal article" date="2014" name="Front. Microbiol.">
        <title>High frequency of phylogenetically diverse reductive dehalogenase-homologous genes in deep subseafloor sedimentary metagenomes.</title>
        <authorList>
            <person name="Kawai M."/>
            <person name="Futagami T."/>
            <person name="Toyoda A."/>
            <person name="Takaki Y."/>
            <person name="Nishi S."/>
            <person name="Hori S."/>
            <person name="Arai W."/>
            <person name="Tsubouchi T."/>
            <person name="Morono Y."/>
            <person name="Uchiyama I."/>
            <person name="Ito T."/>
            <person name="Fujiyama A."/>
            <person name="Inagaki F."/>
            <person name="Takami H."/>
        </authorList>
    </citation>
    <scope>NUCLEOTIDE SEQUENCE</scope>
    <source>
        <strain evidence="7">Expedition CK06-06</strain>
    </source>
</reference>
<dbReference type="InterPro" id="IPR051476">
    <property type="entry name" value="Bac_ResReg_Asp_Phosphatase"/>
</dbReference>
<dbReference type="InterPro" id="IPR019734">
    <property type="entry name" value="TPR_rpt"/>
</dbReference>
<comment type="subcellular location">
    <subcellularLocation>
        <location evidence="1">Cytoplasm</location>
    </subcellularLocation>
</comment>
<dbReference type="Gene3D" id="1.25.40.10">
    <property type="entry name" value="Tetratricopeptide repeat domain"/>
    <property type="match status" value="2"/>
</dbReference>
<keyword evidence="5" id="KW-0175">Coiled coil</keyword>
<evidence type="ECO:0000256" key="4">
    <source>
        <dbReference type="ARBA" id="ARBA00022803"/>
    </source>
</evidence>
<sequence length="434" mass="51633">MKRYTSYRLKRARKKLKITQKDLAGERFKRQYISMIETGETELSYVAREYITKKLKLPKSYFDTGLFKEEKEELNILTKEAEKLIKMQFFKKAEDKVLKALEISKEAKNNDYINSFLLKLAIINMEKEDKDLKKAEDILGKVNRYYQEEKEFKNLAYSYYWTGVLHMKRQNYTDAVYMYSSSIEENHKLRRKKDLSLEARATSKIAQIYREIENYRGARQKYKEAIKLAEKAKDDYVLGMTYWGYGLLLRRLGEYEKAKDFYEKSLSIHEKLKDEKSLIKLNNNIANVCFYIGDYYKVILLTKNTIKISEEKNYNEQLAYALLFRAKAEREKNLLDKAESDIKRSIKLLKKIKDKRELGVAYMTQGLIYERKKEYDLAITSFNKAIDIFKDLDELVFINSAYSEIIRFYKDIGGLDKVSESMEKLINLIKRIKF</sequence>
<dbReference type="InterPro" id="IPR001387">
    <property type="entry name" value="Cro/C1-type_HTH"/>
</dbReference>
<feature type="coiled-coil region" evidence="5">
    <location>
        <begin position="205"/>
        <end position="235"/>
    </location>
</feature>
<protein>
    <recommendedName>
        <fullName evidence="6">HTH cro/C1-type domain-containing protein</fullName>
    </recommendedName>
</protein>
<dbReference type="Pfam" id="PF13424">
    <property type="entry name" value="TPR_12"/>
    <property type="match status" value="1"/>
</dbReference>
<dbReference type="PROSITE" id="PS50005">
    <property type="entry name" value="TPR"/>
    <property type="match status" value="3"/>
</dbReference>
<organism evidence="7">
    <name type="scientific">marine sediment metagenome</name>
    <dbReference type="NCBI Taxonomy" id="412755"/>
    <lineage>
        <taxon>unclassified sequences</taxon>
        <taxon>metagenomes</taxon>
        <taxon>ecological metagenomes</taxon>
    </lineage>
</organism>
<dbReference type="InterPro" id="IPR011990">
    <property type="entry name" value="TPR-like_helical_dom_sf"/>
</dbReference>
<dbReference type="GO" id="GO:0003341">
    <property type="term" value="P:cilium movement"/>
    <property type="evidence" value="ECO:0007669"/>
    <property type="project" value="TreeGrafter"/>
</dbReference>
<dbReference type="SMART" id="SM00028">
    <property type="entry name" value="TPR"/>
    <property type="match status" value="6"/>
</dbReference>
<dbReference type="Gene3D" id="1.10.260.40">
    <property type="entry name" value="lambda repressor-like DNA-binding domains"/>
    <property type="match status" value="1"/>
</dbReference>
<proteinExistence type="predicted"/>
<dbReference type="CDD" id="cd00093">
    <property type="entry name" value="HTH_XRE"/>
    <property type="match status" value="1"/>
</dbReference>
<dbReference type="SUPFAM" id="SSF48452">
    <property type="entry name" value="TPR-like"/>
    <property type="match status" value="3"/>
</dbReference>
<evidence type="ECO:0000256" key="5">
    <source>
        <dbReference type="SAM" id="Coils"/>
    </source>
</evidence>
<dbReference type="SUPFAM" id="SSF47413">
    <property type="entry name" value="lambda repressor-like DNA-binding domains"/>
    <property type="match status" value="1"/>
</dbReference>
<dbReference type="EMBL" id="BARV01000052">
    <property type="protein sequence ID" value="GAH92415.1"/>
    <property type="molecule type" value="Genomic_DNA"/>
</dbReference>
<dbReference type="GO" id="GO:0005737">
    <property type="term" value="C:cytoplasm"/>
    <property type="evidence" value="ECO:0007669"/>
    <property type="project" value="UniProtKB-SubCell"/>
</dbReference>
<evidence type="ECO:0000256" key="1">
    <source>
        <dbReference type="ARBA" id="ARBA00004496"/>
    </source>
</evidence>
<dbReference type="Pfam" id="PF13181">
    <property type="entry name" value="TPR_8"/>
    <property type="match status" value="1"/>
</dbReference>
<dbReference type="GO" id="GO:0005929">
    <property type="term" value="C:cilium"/>
    <property type="evidence" value="ECO:0007669"/>
    <property type="project" value="TreeGrafter"/>
</dbReference>
<comment type="caution">
    <text evidence="7">The sequence shown here is derived from an EMBL/GenBank/DDBJ whole genome shotgun (WGS) entry which is preliminary data.</text>
</comment>
<dbReference type="PANTHER" id="PTHR46630:SF1">
    <property type="entry name" value="TETRATRICOPEPTIDE REPEAT PROTEIN 29"/>
    <property type="match status" value="1"/>
</dbReference>
<evidence type="ECO:0000259" key="6">
    <source>
        <dbReference type="PROSITE" id="PS50943"/>
    </source>
</evidence>
<keyword evidence="4" id="KW-0802">TPR repeat</keyword>
<keyword evidence="3" id="KW-0677">Repeat</keyword>
<evidence type="ECO:0000313" key="7">
    <source>
        <dbReference type="EMBL" id="GAH92415.1"/>
    </source>
</evidence>
<dbReference type="GO" id="GO:0003677">
    <property type="term" value="F:DNA binding"/>
    <property type="evidence" value="ECO:0007669"/>
    <property type="project" value="InterPro"/>
</dbReference>
<feature type="domain" description="HTH cro/C1-type" evidence="6">
    <location>
        <begin position="9"/>
        <end position="62"/>
    </location>
</feature>
<dbReference type="InterPro" id="IPR010982">
    <property type="entry name" value="Lambda_DNA-bd_dom_sf"/>
</dbReference>
<gene>
    <name evidence="7" type="ORF">S06H3_00314</name>
</gene>
<dbReference type="AlphaFoldDB" id="X1KFK8"/>
<dbReference type="PROSITE" id="PS50943">
    <property type="entry name" value="HTH_CROC1"/>
    <property type="match status" value="1"/>
</dbReference>